<gene>
    <name evidence="1" type="ORF">BkAM31D_08070</name>
</gene>
<dbReference type="AlphaFoldDB" id="A0A1X9M8T5"/>
<accession>A0A1X9M8T5</accession>
<dbReference type="EMBL" id="CP020814">
    <property type="protein sequence ID" value="ARK29818.1"/>
    <property type="molecule type" value="Genomic_DNA"/>
</dbReference>
<reference evidence="1 2" key="1">
    <citation type="submission" date="2017-04" db="EMBL/GenBank/DDBJ databases">
        <title>Bacillus krulwichiae AM31D Genome sequencing and assembly.</title>
        <authorList>
            <person name="Krulwich T.A."/>
            <person name="Anastor L."/>
            <person name="Ehrlich R."/>
            <person name="Ehrlich G.D."/>
            <person name="Janto B."/>
        </authorList>
    </citation>
    <scope>NUCLEOTIDE SEQUENCE [LARGE SCALE GENOMIC DNA]</scope>
    <source>
        <strain evidence="1 2">AM31D</strain>
    </source>
</reference>
<protein>
    <submittedName>
        <fullName evidence="1">Uncharacterized protein</fullName>
    </submittedName>
</protein>
<evidence type="ECO:0000313" key="1">
    <source>
        <dbReference type="EMBL" id="ARK29818.1"/>
    </source>
</evidence>
<dbReference type="Proteomes" id="UP000193006">
    <property type="component" value="Chromosome"/>
</dbReference>
<evidence type="ECO:0000313" key="2">
    <source>
        <dbReference type="Proteomes" id="UP000193006"/>
    </source>
</evidence>
<dbReference type="STRING" id="199441.BkAM31D_08070"/>
<name>A0A1X9M8T5_9BACI</name>
<proteinExistence type="predicted"/>
<keyword evidence="2" id="KW-1185">Reference proteome</keyword>
<sequence length="82" mass="9338">MEQQHQHTLSIVDFSTTAHGSTFVKFTGYDAKIEKKFSGEVKFLGGNPYGDIIHPDRSTLSDDCRQYVQNLLVEKFHSGEFQ</sequence>
<organism evidence="1 2">
    <name type="scientific">Halalkalibacter krulwichiae</name>
    <dbReference type="NCBI Taxonomy" id="199441"/>
    <lineage>
        <taxon>Bacteria</taxon>
        <taxon>Bacillati</taxon>
        <taxon>Bacillota</taxon>
        <taxon>Bacilli</taxon>
        <taxon>Bacillales</taxon>
        <taxon>Bacillaceae</taxon>
        <taxon>Halalkalibacter</taxon>
    </lineage>
</organism>
<dbReference type="RefSeq" id="WP_066152477.1">
    <property type="nucleotide sequence ID" value="NZ_CP020814.1"/>
</dbReference>
<dbReference type="KEGG" id="bkw:BkAM31D_08070"/>